<dbReference type="PANTHER" id="PTHR42709:SF9">
    <property type="entry name" value="ALKALINE PHOSPHATASE LIKE PROTEIN"/>
    <property type="match status" value="1"/>
</dbReference>
<gene>
    <name evidence="4" type="ORF">NK662_19330</name>
</gene>
<keyword evidence="2" id="KW-0472">Membrane</keyword>
<evidence type="ECO:0000256" key="1">
    <source>
        <dbReference type="ARBA" id="ARBA00010792"/>
    </source>
</evidence>
<organism evidence="4 5">
    <name type="scientific">Ectobacillus ponti</name>
    <dbReference type="NCBI Taxonomy" id="2961894"/>
    <lineage>
        <taxon>Bacteria</taxon>
        <taxon>Bacillati</taxon>
        <taxon>Bacillota</taxon>
        <taxon>Bacilli</taxon>
        <taxon>Bacillales</taxon>
        <taxon>Bacillaceae</taxon>
        <taxon>Ectobacillus</taxon>
    </lineage>
</organism>
<dbReference type="Pfam" id="PF09335">
    <property type="entry name" value="VTT_dom"/>
    <property type="match status" value="1"/>
</dbReference>
<dbReference type="EMBL" id="JANCLT010000013">
    <property type="protein sequence ID" value="MCP8970673.1"/>
    <property type="molecule type" value="Genomic_DNA"/>
</dbReference>
<proteinExistence type="inferred from homology"/>
<evidence type="ECO:0000256" key="2">
    <source>
        <dbReference type="SAM" id="Phobius"/>
    </source>
</evidence>
<comment type="caution">
    <text evidence="4">The sequence shown here is derived from an EMBL/GenBank/DDBJ whole genome shotgun (WGS) entry which is preliminary data.</text>
</comment>
<evidence type="ECO:0000313" key="5">
    <source>
        <dbReference type="Proteomes" id="UP001156102"/>
    </source>
</evidence>
<evidence type="ECO:0000313" key="4">
    <source>
        <dbReference type="EMBL" id="MCP8970673.1"/>
    </source>
</evidence>
<feature type="transmembrane region" description="Helical" evidence="2">
    <location>
        <begin position="171"/>
        <end position="191"/>
    </location>
</feature>
<feature type="domain" description="VTT" evidence="3">
    <location>
        <begin position="30"/>
        <end position="157"/>
    </location>
</feature>
<dbReference type="InterPro" id="IPR032816">
    <property type="entry name" value="VTT_dom"/>
</dbReference>
<keyword evidence="2" id="KW-1133">Transmembrane helix</keyword>
<evidence type="ECO:0000259" key="3">
    <source>
        <dbReference type="Pfam" id="PF09335"/>
    </source>
</evidence>
<feature type="transmembrane region" description="Helical" evidence="2">
    <location>
        <begin position="12"/>
        <end position="30"/>
    </location>
</feature>
<reference evidence="4" key="1">
    <citation type="submission" date="2022-07" db="EMBL/GenBank/DDBJ databases">
        <authorList>
            <person name="Li W.-J."/>
            <person name="Deng Q.-Q."/>
        </authorList>
    </citation>
    <scope>NUCLEOTIDE SEQUENCE</scope>
    <source>
        <strain evidence="4">SYSU M60031</strain>
    </source>
</reference>
<dbReference type="GO" id="GO:0005886">
    <property type="term" value="C:plasma membrane"/>
    <property type="evidence" value="ECO:0007669"/>
    <property type="project" value="TreeGrafter"/>
</dbReference>
<name>A0AA41XD43_9BACI</name>
<comment type="similarity">
    <text evidence="1">Belongs to the DedA family.</text>
</comment>
<keyword evidence="5" id="KW-1185">Reference proteome</keyword>
<feature type="transmembrane region" description="Helical" evidence="2">
    <location>
        <begin position="138"/>
        <end position="159"/>
    </location>
</feature>
<dbReference type="Proteomes" id="UP001156102">
    <property type="component" value="Unassembled WGS sequence"/>
</dbReference>
<feature type="transmembrane region" description="Helical" evidence="2">
    <location>
        <begin position="50"/>
        <end position="83"/>
    </location>
</feature>
<feature type="transmembrane region" description="Helical" evidence="2">
    <location>
        <begin position="104"/>
        <end position="126"/>
    </location>
</feature>
<dbReference type="AlphaFoldDB" id="A0AA41XD43"/>
<accession>A0AA41XD43</accession>
<dbReference type="PANTHER" id="PTHR42709">
    <property type="entry name" value="ALKALINE PHOSPHATASE LIKE PROTEIN"/>
    <property type="match status" value="1"/>
</dbReference>
<dbReference type="RefSeq" id="WP_254760598.1">
    <property type="nucleotide sequence ID" value="NZ_JANCLT010000013.1"/>
</dbReference>
<protein>
    <submittedName>
        <fullName evidence="4">DedA family protein</fullName>
    </submittedName>
</protein>
<keyword evidence="2" id="KW-0812">Transmembrane</keyword>
<dbReference type="InterPro" id="IPR051311">
    <property type="entry name" value="DedA_domain"/>
</dbReference>
<sequence>MEHMLTHLLVHYGYFGIFGALVLGIVGLPLPDEVLLTYVGYNIFKGNMHYVPALLFAVLGTSIGITLSYGIGHWLGIAFLHKFGPKVHMTEKRVERTQRLFTKYGNRFLLVGYFIPGVRHVVAYLVGMGGVRLRTFMVYAYSGAVLWCVTFLTLGYQLGERWYLVHEYVHRYGLYAALLCVIAAAIIYLRVRKGTQAG</sequence>